<dbReference type="AlphaFoldDB" id="A0AA89C831"/>
<dbReference type="InterPro" id="IPR001304">
    <property type="entry name" value="C-type_lectin-like"/>
</dbReference>
<proteinExistence type="predicted"/>
<dbReference type="SUPFAM" id="SSF56436">
    <property type="entry name" value="C-type lectin-like"/>
    <property type="match status" value="1"/>
</dbReference>
<keyword evidence="8" id="KW-1185">Reference proteome</keyword>
<keyword evidence="2" id="KW-0964">Secreted</keyword>
<dbReference type="InterPro" id="IPR018378">
    <property type="entry name" value="C-type_lectin_CS"/>
</dbReference>
<keyword evidence="5" id="KW-1015">Disulfide bond</keyword>
<evidence type="ECO:0000256" key="2">
    <source>
        <dbReference type="ARBA" id="ARBA00022525"/>
    </source>
</evidence>
<dbReference type="Proteomes" id="UP001186944">
    <property type="component" value="Unassembled WGS sequence"/>
</dbReference>
<dbReference type="EMBL" id="VSWD01000004">
    <property type="protein sequence ID" value="KAK3104856.1"/>
    <property type="molecule type" value="Genomic_DNA"/>
</dbReference>
<dbReference type="PANTHER" id="PTHR22799:SF1">
    <property type="entry name" value="C-TYPE LECTIN DOMAIN FAMILY 11 MEMBER A"/>
    <property type="match status" value="1"/>
</dbReference>
<name>A0AA89C831_PINIB</name>
<dbReference type="SMART" id="SM00034">
    <property type="entry name" value="CLECT"/>
    <property type="match status" value="1"/>
</dbReference>
<dbReference type="Pfam" id="PF00059">
    <property type="entry name" value="Lectin_C"/>
    <property type="match status" value="1"/>
</dbReference>
<accession>A0AA89C831</accession>
<comment type="subcellular location">
    <subcellularLocation>
        <location evidence="1">Secreted</location>
    </subcellularLocation>
</comment>
<keyword evidence="4" id="KW-0430">Lectin</keyword>
<evidence type="ECO:0000259" key="6">
    <source>
        <dbReference type="PROSITE" id="PS50041"/>
    </source>
</evidence>
<dbReference type="InterPro" id="IPR016186">
    <property type="entry name" value="C-type_lectin-like/link_sf"/>
</dbReference>
<evidence type="ECO:0000256" key="1">
    <source>
        <dbReference type="ARBA" id="ARBA00004613"/>
    </source>
</evidence>
<evidence type="ECO:0000256" key="3">
    <source>
        <dbReference type="ARBA" id="ARBA00022729"/>
    </source>
</evidence>
<protein>
    <recommendedName>
        <fullName evidence="6">C-type lectin domain-containing protein</fullName>
    </recommendedName>
</protein>
<dbReference type="GO" id="GO:0005615">
    <property type="term" value="C:extracellular space"/>
    <property type="evidence" value="ECO:0007669"/>
    <property type="project" value="TreeGrafter"/>
</dbReference>
<keyword evidence="3" id="KW-0732">Signal</keyword>
<reference evidence="7" key="1">
    <citation type="submission" date="2019-08" db="EMBL/GenBank/DDBJ databases">
        <title>The improved chromosome-level genome for the pearl oyster Pinctada fucata martensii using PacBio sequencing and Hi-C.</title>
        <authorList>
            <person name="Zheng Z."/>
        </authorList>
    </citation>
    <scope>NUCLEOTIDE SEQUENCE</scope>
    <source>
        <strain evidence="7">ZZ-2019</strain>
        <tissue evidence="7">Adductor muscle</tissue>
    </source>
</reference>
<evidence type="ECO:0000256" key="5">
    <source>
        <dbReference type="ARBA" id="ARBA00023157"/>
    </source>
</evidence>
<comment type="caution">
    <text evidence="7">The sequence shown here is derived from an EMBL/GenBank/DDBJ whole genome shotgun (WGS) entry which is preliminary data.</text>
</comment>
<dbReference type="CDD" id="cd00037">
    <property type="entry name" value="CLECT"/>
    <property type="match status" value="1"/>
</dbReference>
<organism evidence="7 8">
    <name type="scientific">Pinctada imbricata</name>
    <name type="common">Atlantic pearl-oyster</name>
    <name type="synonym">Pinctada martensii</name>
    <dbReference type="NCBI Taxonomy" id="66713"/>
    <lineage>
        <taxon>Eukaryota</taxon>
        <taxon>Metazoa</taxon>
        <taxon>Spiralia</taxon>
        <taxon>Lophotrochozoa</taxon>
        <taxon>Mollusca</taxon>
        <taxon>Bivalvia</taxon>
        <taxon>Autobranchia</taxon>
        <taxon>Pteriomorphia</taxon>
        <taxon>Pterioida</taxon>
        <taxon>Pterioidea</taxon>
        <taxon>Pteriidae</taxon>
        <taxon>Pinctada</taxon>
    </lineage>
</organism>
<dbReference type="Gene3D" id="3.40.50.1110">
    <property type="entry name" value="SGNH hydrolase"/>
    <property type="match status" value="1"/>
</dbReference>
<dbReference type="PROSITE" id="PS00615">
    <property type="entry name" value="C_TYPE_LECTIN_1"/>
    <property type="match status" value="1"/>
</dbReference>
<evidence type="ECO:0000313" key="8">
    <source>
        <dbReference type="Proteomes" id="UP001186944"/>
    </source>
</evidence>
<dbReference type="InterPro" id="IPR036514">
    <property type="entry name" value="SGNH_hydro_sf"/>
</dbReference>
<evidence type="ECO:0000256" key="4">
    <source>
        <dbReference type="ARBA" id="ARBA00022734"/>
    </source>
</evidence>
<dbReference type="PROSITE" id="PS50041">
    <property type="entry name" value="C_TYPE_LECTIN_2"/>
    <property type="match status" value="1"/>
</dbReference>
<dbReference type="GO" id="GO:0030246">
    <property type="term" value="F:carbohydrate binding"/>
    <property type="evidence" value="ECO:0007669"/>
    <property type="project" value="UniProtKB-KW"/>
</dbReference>
<dbReference type="SUPFAM" id="SSF52266">
    <property type="entry name" value="SGNH hydrolase"/>
    <property type="match status" value="1"/>
</dbReference>
<feature type="domain" description="C-type lectin" evidence="6">
    <location>
        <begin position="5"/>
        <end position="126"/>
    </location>
</feature>
<evidence type="ECO:0000313" key="7">
    <source>
        <dbReference type="EMBL" id="KAK3104856.1"/>
    </source>
</evidence>
<gene>
    <name evidence="7" type="ORF">FSP39_011749</name>
</gene>
<dbReference type="Gene3D" id="3.10.100.10">
    <property type="entry name" value="Mannose-Binding Protein A, subunit A"/>
    <property type="match status" value="1"/>
</dbReference>
<dbReference type="GO" id="GO:0008083">
    <property type="term" value="F:growth factor activity"/>
    <property type="evidence" value="ECO:0007669"/>
    <property type="project" value="TreeGrafter"/>
</dbReference>
<dbReference type="InterPro" id="IPR016187">
    <property type="entry name" value="CTDL_fold"/>
</dbReference>
<dbReference type="PANTHER" id="PTHR22799">
    <property type="entry name" value="TETRANECTIN-RELATED"/>
    <property type="match status" value="1"/>
</dbReference>
<sequence length="346" mass="40431">MYNTYTRHCFTINIAKTANWYAAKSSCESLGGYLARPREFSDNMFIGFRARGALHYRYKHTCIWIGLSDTEKEGDYRWTNGDSLNYTNWGFREPTGTPWQNCVAYDRDTDKWDDKDCYLKYGWVCQFELFYLIDVDLITTYPRYLITKGGMEEQHQMIKVVLMGHSFIRRLGEFMNEDETNSNLRLYANQFEVIVRARGGLRVPDLAIAASRELDFDANNGIVFLQIGGNDIKSRCNIHSIVSSITSFAQYLIHVKNVRHVLIGQLLRRRPDKVGHLYNGHVIKINIALDAWCSRSEYPIKFWKHRGFWSPDLNFLSRDGVHLKKEKYMLKYLQSIKSAVLHVSRL</sequence>
<dbReference type="InterPro" id="IPR051663">
    <property type="entry name" value="CLec_Tetranectin-domain"/>
</dbReference>